<dbReference type="Pfam" id="PF14608">
    <property type="entry name" value="zf-CCCH_2"/>
    <property type="match status" value="2"/>
</dbReference>
<sequence>MTNSVGTNTICRDITQKRLDKPLIERGGGLSLELTLITLQLSSSCCLYHTMSTSELVKNGVGPKQGESSLSSAARHGKTGDTGITPTPTPTATTSDAESRSDWPLDELILDNLGPCYGWTKINNKGTAMAAYTKDGGLLTFWLATGKVSLCRNREQVFRRDTNMRGAEALFLDPGCQGDNSNAAKETRPCRFGAKCSRPDCKFDHGSSRRNLVTRCTPVNENRETGTAAASGTGASRGPCRYGSRCNRPDCWFDHP</sequence>
<evidence type="ECO:0008006" key="3">
    <source>
        <dbReference type="Google" id="ProtNLM"/>
    </source>
</evidence>
<dbReference type="EMBL" id="HBGK01048572">
    <property type="protein sequence ID" value="CAD9308361.1"/>
    <property type="molecule type" value="Transcribed_RNA"/>
</dbReference>
<dbReference type="Gene3D" id="4.10.1000.40">
    <property type="match status" value="1"/>
</dbReference>
<dbReference type="AlphaFoldDB" id="A0A7S1YLK3"/>
<feature type="region of interest" description="Disordered" evidence="1">
    <location>
        <begin position="57"/>
        <end position="100"/>
    </location>
</feature>
<proteinExistence type="predicted"/>
<evidence type="ECO:0000256" key="1">
    <source>
        <dbReference type="SAM" id="MobiDB-lite"/>
    </source>
</evidence>
<name>A0A7S1YLK3_9STRA</name>
<evidence type="ECO:0000313" key="2">
    <source>
        <dbReference type="EMBL" id="CAD9308361.1"/>
    </source>
</evidence>
<organism evidence="2">
    <name type="scientific">Grammatophora oceanica</name>
    <dbReference type="NCBI Taxonomy" id="210454"/>
    <lineage>
        <taxon>Eukaryota</taxon>
        <taxon>Sar</taxon>
        <taxon>Stramenopiles</taxon>
        <taxon>Ochrophyta</taxon>
        <taxon>Bacillariophyta</taxon>
        <taxon>Fragilariophyceae</taxon>
        <taxon>Fragilariophycidae</taxon>
        <taxon>Rhabdonematales</taxon>
        <taxon>Grammatophoraceae</taxon>
        <taxon>Grammatophora</taxon>
    </lineage>
</organism>
<gene>
    <name evidence="2" type="ORF">GOCE00092_LOCUS25467</name>
</gene>
<protein>
    <recommendedName>
        <fullName evidence="3">C3H1-type domain-containing protein</fullName>
    </recommendedName>
</protein>
<feature type="compositionally biased region" description="Low complexity" evidence="1">
    <location>
        <begin position="81"/>
        <end position="94"/>
    </location>
</feature>
<reference evidence="2" key="1">
    <citation type="submission" date="2021-01" db="EMBL/GenBank/DDBJ databases">
        <authorList>
            <person name="Corre E."/>
            <person name="Pelletier E."/>
            <person name="Niang G."/>
            <person name="Scheremetjew M."/>
            <person name="Finn R."/>
            <person name="Kale V."/>
            <person name="Holt S."/>
            <person name="Cochrane G."/>
            <person name="Meng A."/>
            <person name="Brown T."/>
            <person name="Cohen L."/>
        </authorList>
    </citation>
    <scope>NUCLEOTIDE SEQUENCE</scope>
    <source>
        <strain evidence="2">CCMP 410</strain>
    </source>
</reference>
<accession>A0A7S1YLK3</accession>